<evidence type="ECO:0000313" key="3">
    <source>
        <dbReference type="Proteomes" id="UP000620124"/>
    </source>
</evidence>
<organism evidence="2 3">
    <name type="scientific">Mycena venus</name>
    <dbReference type="NCBI Taxonomy" id="2733690"/>
    <lineage>
        <taxon>Eukaryota</taxon>
        <taxon>Fungi</taxon>
        <taxon>Dikarya</taxon>
        <taxon>Basidiomycota</taxon>
        <taxon>Agaricomycotina</taxon>
        <taxon>Agaricomycetes</taxon>
        <taxon>Agaricomycetidae</taxon>
        <taxon>Agaricales</taxon>
        <taxon>Marasmiineae</taxon>
        <taxon>Mycenaceae</taxon>
        <taxon>Mycena</taxon>
    </lineage>
</organism>
<proteinExistence type="predicted"/>
<protein>
    <submittedName>
        <fullName evidence="2">Uncharacterized protein</fullName>
    </submittedName>
</protein>
<dbReference type="EMBL" id="JACAZI010000008">
    <property type="protein sequence ID" value="KAF7353831.1"/>
    <property type="molecule type" value="Genomic_DNA"/>
</dbReference>
<feature type="transmembrane region" description="Helical" evidence="1">
    <location>
        <begin position="190"/>
        <end position="217"/>
    </location>
</feature>
<keyword evidence="1" id="KW-1133">Transmembrane helix</keyword>
<dbReference type="Proteomes" id="UP000620124">
    <property type="component" value="Unassembled WGS sequence"/>
</dbReference>
<dbReference type="OrthoDB" id="3046318at2759"/>
<feature type="transmembrane region" description="Helical" evidence="1">
    <location>
        <begin position="32"/>
        <end position="56"/>
    </location>
</feature>
<reference evidence="2" key="1">
    <citation type="submission" date="2020-05" db="EMBL/GenBank/DDBJ databases">
        <title>Mycena genomes resolve the evolution of fungal bioluminescence.</title>
        <authorList>
            <person name="Tsai I.J."/>
        </authorList>
    </citation>
    <scope>NUCLEOTIDE SEQUENCE</scope>
    <source>
        <strain evidence="2">CCC161011</strain>
    </source>
</reference>
<feature type="transmembrane region" description="Helical" evidence="1">
    <location>
        <begin position="238"/>
        <end position="261"/>
    </location>
</feature>
<feature type="transmembrane region" description="Helical" evidence="1">
    <location>
        <begin position="140"/>
        <end position="170"/>
    </location>
</feature>
<feature type="transmembrane region" description="Helical" evidence="1">
    <location>
        <begin position="107"/>
        <end position="128"/>
    </location>
</feature>
<comment type="caution">
    <text evidence="2">The sequence shown here is derived from an EMBL/GenBank/DDBJ whole genome shotgun (WGS) entry which is preliminary data.</text>
</comment>
<accession>A0A8H7CZN3</accession>
<sequence length="358" mass="39381">MGLSFFFNSPDTPPLSQFILHPAEGTQSHRDALIVGFMFLQIFGGHVGMPLLLLTATFSKKVQRNPMLINFCVTWLIYATSFTLVLYAGKQVGPEPPAELCIIQAAFVYGAPVMASMAVLSLVLHLWLSLQTGKGVLARAAGGWCFMLLLGSPYVLFLAFSVTMVILGSLKQDAVSRSRYLFYCTINLPYVNAVPATSGFIMLAIILFEVLTGIELYRRRKAFKTMGRTQHDGPPIHLFIRVGIFNLYSVLALVGCIAFWASAGDTLPYFIQASLPTAAFIIIGTQEDFLCAWGIIALAEFISRPFQHQSPSKESSNSKAIHVVLPASNLTRQDTLDDSLPPAVPKKDIIWEKDVQIV</sequence>
<dbReference type="AlphaFoldDB" id="A0A8H7CZN3"/>
<evidence type="ECO:0000313" key="2">
    <source>
        <dbReference type="EMBL" id="KAF7353831.1"/>
    </source>
</evidence>
<feature type="transmembrane region" description="Helical" evidence="1">
    <location>
        <begin position="273"/>
        <end position="299"/>
    </location>
</feature>
<keyword evidence="3" id="KW-1185">Reference proteome</keyword>
<feature type="transmembrane region" description="Helical" evidence="1">
    <location>
        <begin position="68"/>
        <end position="87"/>
    </location>
</feature>
<name>A0A8H7CZN3_9AGAR</name>
<evidence type="ECO:0000256" key="1">
    <source>
        <dbReference type="SAM" id="Phobius"/>
    </source>
</evidence>
<keyword evidence="1" id="KW-0472">Membrane</keyword>
<keyword evidence="1" id="KW-0812">Transmembrane</keyword>
<gene>
    <name evidence="2" type="ORF">MVEN_01068700</name>
</gene>